<reference evidence="15 16" key="2">
    <citation type="journal article" date="2016" name="Genome Announc.">
        <title>Complete Genome Sequences of the Obligate Symbionts 'Candidatus Sulcia muelleri' and 'Ca. Nasuia deltocephalinicola' from the Pestiferous Leafhopper Macrosteles quadripunctulatus (Hemiptera: Cicadellidae).</title>
        <authorList>
            <person name="Bennett G.M."/>
            <person name="Abba S."/>
            <person name="Kube M."/>
            <person name="Marzachi C."/>
        </authorList>
    </citation>
    <scope>NUCLEOTIDE SEQUENCE [LARGE SCALE GENOMIC DNA]</scope>
    <source>
        <strain evidence="15 16">PUNC</strain>
    </source>
</reference>
<evidence type="ECO:0000256" key="2">
    <source>
        <dbReference type="ARBA" id="ARBA00022679"/>
    </source>
</evidence>
<dbReference type="GO" id="GO:0006351">
    <property type="term" value="P:DNA-templated transcription"/>
    <property type="evidence" value="ECO:0007669"/>
    <property type="project" value="UniProtKB-UniRule"/>
</dbReference>
<dbReference type="Pfam" id="PF04563">
    <property type="entry name" value="RNA_pol_Rpb2_1"/>
    <property type="match status" value="1"/>
</dbReference>
<dbReference type="InterPro" id="IPR007121">
    <property type="entry name" value="RNA_pol_bsu_CS"/>
</dbReference>
<dbReference type="InterPro" id="IPR007120">
    <property type="entry name" value="DNA-dir_RNAP_su2_dom"/>
</dbReference>
<comment type="function">
    <text evidence="6 8">DNA-dependent RNA polymerase catalyzes the transcription of DNA into RNA using the four ribonucleoside triphosphates as substrates.</text>
</comment>
<dbReference type="InterPro" id="IPR015712">
    <property type="entry name" value="DNA-dir_RNA_pol_su2"/>
</dbReference>
<keyword evidence="3 6" id="KW-0548">Nucleotidyltransferase</keyword>
<keyword evidence="4 6" id="KW-0804">Transcription</keyword>
<dbReference type="GO" id="GO:0032549">
    <property type="term" value="F:ribonucleoside binding"/>
    <property type="evidence" value="ECO:0007669"/>
    <property type="project" value="InterPro"/>
</dbReference>
<feature type="domain" description="RNA polymerase Rpb2" evidence="13">
    <location>
        <begin position="457"/>
        <end position="525"/>
    </location>
</feature>
<dbReference type="InterPro" id="IPR014724">
    <property type="entry name" value="RNA_pol_RPB2_OB-fold"/>
</dbReference>
<dbReference type="EMBL" id="CP013212">
    <property type="protein sequence ID" value="ALP70265.1"/>
    <property type="molecule type" value="Genomic_DNA"/>
</dbReference>
<dbReference type="Gene3D" id="2.40.50.150">
    <property type="match status" value="1"/>
</dbReference>
<feature type="domain" description="RNA polymerase beta subunit protrusion" evidence="12">
    <location>
        <begin position="32"/>
        <end position="444"/>
    </location>
</feature>
<dbReference type="NCBIfam" id="TIGR02013">
    <property type="entry name" value="rpoB"/>
    <property type="match status" value="1"/>
</dbReference>
<evidence type="ECO:0000259" key="11">
    <source>
        <dbReference type="Pfam" id="PF04561"/>
    </source>
</evidence>
<evidence type="ECO:0000259" key="12">
    <source>
        <dbReference type="Pfam" id="PF04563"/>
    </source>
</evidence>
<dbReference type="Pfam" id="PF04565">
    <property type="entry name" value="RNA_pol_Rpb2_3"/>
    <property type="match status" value="1"/>
</dbReference>
<sequence length="1284" mass="147868">MIVKKIKIFKFPKTINFASVRNQISYPDFLDLQIKSFTNFFCINSKNLSNKGKGFYKVFLEYFPISDAKNKFFIDFISYKIYDPIYSIEECLKRGLTYNVYINTRFKIYRKKTKYFETIYQDVYFGTCPYMTPSGSFIFNGSERVIVSQLHRSPGVFFGQYDIPNIKKISYARIIPLKGSWIEFSTDINNVMYIYLDIKDIKKRLPITTLLRALGYNILNIFNLAEEVKINKINYKNFLGRTLAARIFTSKNEILLERDIKLKKSHINLILSYKIKVISLYKKKKKYYSIIHKSLKNDPTDSQKEAIIYIYKELKDSFPKNVNVKKAKLFINKLFFYETYLGEVGRYRLNQTLQLDFPLQNNILNIEDIISIIENLIALCNNKKEVDDIDHLANRRVKTVGEQLYTQYSIGIARISRIIKERINVKDNETLTPIELINSKTLTSVINSFFGTDELSQFMDQTNPLAEITHKRRISSLGTGGLSRERAGFEIRDVNYSHYGRLCPIETPEGPNIGLISSLCVFARINPMGFIETPYFKVQKGKVVLNEPPIYLSSDQESDKFITQANAILNYKTGILKHNIIVRVNADFPMVNYKKINYIDVSTNQIASISASLIPFLEHDDANRALMGSNMMRQAVPLLNPKAPIVGTGLEKHLAPYVNALIYAEGYGVVESVDANHIKVKYFISEKEKLLSFEKRIKNYNLIKFRKTNQNTCINIIPIVKQGMYVTKGQVLCEGFATKNGKLALGRNIKVAFMPFKGYNFEDAIAISEKVVREDWFTSIHIDEYSLEVRETKLGMEEFTFDIPNINEEKKNKLDKDGIIKIGSEVKPGDVLIGRITPKKEGYPTSEENFLKAIFGKKVGTIKNTSLKADSSLFGVVIDTKIYSKEYEQIQKLMIRNLYYKYIKNLILLKKLLFNKLILVLECSGYSSSFRIPKVKILNFFNKIFSYKDIRSKIWVNNKYLNNKFFQIIKLYFFKKHEFKMKFQRQKNRLLIGDEITGIIKIAKVLIAKKRNLKVGDKMSGRHGNKGIVARIVKEEDMPYLEDGTSVDLVLNPLGVPSRMNLGQIYETILGWAGEKLGINFITPIFDGASIEEISKYTDIANIPLFGNTYLFDGETGEKFDQPVTVGVIYMLKLNHMVDDKMHARSIGPYSLITQQPLGGKSKFGGQRLGEMEVWALEAFGAANILREILTVKSDDVKGRTKTYEAIVKRETMPNPGIPESFHVLLKELKGLGLSLNLEVIKKKEKINQKIKVRIEIKDKDIRKYKNKVKEIKLKKLKEQLNEN</sequence>
<evidence type="ECO:0000259" key="13">
    <source>
        <dbReference type="Pfam" id="PF04565"/>
    </source>
</evidence>
<dbReference type="CDD" id="cd00653">
    <property type="entry name" value="RNA_pol_B_RPB2"/>
    <property type="match status" value="1"/>
</dbReference>
<evidence type="ECO:0000256" key="6">
    <source>
        <dbReference type="HAMAP-Rule" id="MF_01321"/>
    </source>
</evidence>
<keyword evidence="1 6" id="KW-0240">DNA-directed RNA polymerase</keyword>
<dbReference type="InterPro" id="IPR010243">
    <property type="entry name" value="RNA_pol_bsu_bac"/>
</dbReference>
<dbReference type="Gene3D" id="3.90.1800.10">
    <property type="entry name" value="RNA polymerase alpha subunit dimerisation domain"/>
    <property type="match status" value="1"/>
</dbReference>
<dbReference type="Gene3D" id="2.40.270.10">
    <property type="entry name" value="DNA-directed RNA polymerase, subunit 2, domain 6"/>
    <property type="match status" value="2"/>
</dbReference>
<dbReference type="Pfam" id="PF04561">
    <property type="entry name" value="RNA_pol_Rpb2_2"/>
    <property type="match status" value="1"/>
</dbReference>
<dbReference type="PROSITE" id="PS01166">
    <property type="entry name" value="RNA_POL_BETA"/>
    <property type="match status" value="1"/>
</dbReference>
<reference evidence="16" key="1">
    <citation type="submission" date="2015-11" db="EMBL/GenBank/DDBJ databases">
        <title>Complete genome sequences of the obligate symbionts Candidatus Sulcia muelleri and Candidatus Nasuia deltocephalinicola from the pestiferous leafhopper, Macrosteles quadripunctulatus (Hemiptera: Cicadellidae).</title>
        <authorList>
            <person name="Bennett G.M."/>
            <person name="Abba S."/>
            <person name="Kube M."/>
            <person name="Marzachi C."/>
        </authorList>
    </citation>
    <scope>NUCLEOTIDE SEQUENCE [LARGE SCALE GENOMIC DNA]</scope>
    <source>
        <strain evidence="16">PUNC</strain>
    </source>
</reference>
<comment type="subunit">
    <text evidence="6 8">The RNAP catalytic core consists of 2 alpha, 1 beta, 1 beta' and 1 omega subunit. When a sigma factor is associated with the core the holoenzyme is formed, which can initiate transcription.</text>
</comment>
<dbReference type="InterPro" id="IPR007642">
    <property type="entry name" value="RNA_pol_Rpb2_2"/>
</dbReference>
<dbReference type="Pfam" id="PF04560">
    <property type="entry name" value="RNA_pol_Rpb2_7"/>
    <property type="match status" value="1"/>
</dbReference>
<evidence type="ECO:0000259" key="14">
    <source>
        <dbReference type="Pfam" id="PF10385"/>
    </source>
</evidence>
<evidence type="ECO:0000313" key="16">
    <source>
        <dbReference type="Proteomes" id="UP000055698"/>
    </source>
</evidence>
<evidence type="ECO:0000256" key="3">
    <source>
        <dbReference type="ARBA" id="ARBA00022695"/>
    </source>
</evidence>
<dbReference type="GO" id="GO:0003899">
    <property type="term" value="F:DNA-directed RNA polymerase activity"/>
    <property type="evidence" value="ECO:0007669"/>
    <property type="project" value="UniProtKB-UniRule"/>
</dbReference>
<organism evidence="15 16">
    <name type="scientific">Candidatus Karelsulcia muelleri</name>
    <dbReference type="NCBI Taxonomy" id="336810"/>
    <lineage>
        <taxon>Bacteria</taxon>
        <taxon>Pseudomonadati</taxon>
        <taxon>Bacteroidota</taxon>
        <taxon>Flavobacteriia</taxon>
        <taxon>Flavobacteriales</taxon>
        <taxon>Candidatus Karelsulcia</taxon>
    </lineage>
</organism>
<dbReference type="Gene3D" id="2.30.150.10">
    <property type="entry name" value="DNA-directed RNA polymerase, beta subunit, external 1 domain"/>
    <property type="match status" value="1"/>
</dbReference>
<evidence type="ECO:0000256" key="1">
    <source>
        <dbReference type="ARBA" id="ARBA00022478"/>
    </source>
</evidence>
<dbReference type="InterPro" id="IPR042107">
    <property type="entry name" value="DNA-dir_RNA_pol_bsu_ext_1_sf"/>
</dbReference>
<comment type="catalytic activity">
    <reaction evidence="5 6 8">
        <text>RNA(n) + a ribonucleoside 5'-triphosphate = RNA(n+1) + diphosphate</text>
        <dbReference type="Rhea" id="RHEA:21248"/>
        <dbReference type="Rhea" id="RHEA-COMP:14527"/>
        <dbReference type="Rhea" id="RHEA-COMP:17342"/>
        <dbReference type="ChEBI" id="CHEBI:33019"/>
        <dbReference type="ChEBI" id="CHEBI:61557"/>
        <dbReference type="ChEBI" id="CHEBI:140395"/>
        <dbReference type="EC" id="2.7.7.6"/>
    </reaction>
</comment>
<evidence type="ECO:0000256" key="8">
    <source>
        <dbReference type="RuleBase" id="RU363031"/>
    </source>
</evidence>
<dbReference type="InterPro" id="IPR019462">
    <property type="entry name" value="DNA-dir_RNA_pol_bsu_external_1"/>
</dbReference>
<gene>
    <name evidence="6" type="primary">rpoB</name>
    <name evidence="15" type="ORF">ASU30_209</name>
</gene>
<dbReference type="NCBIfam" id="NF001616">
    <property type="entry name" value="PRK00405.1"/>
    <property type="match status" value="1"/>
</dbReference>
<dbReference type="InterPro" id="IPR007641">
    <property type="entry name" value="RNA_pol_Rpb2_7"/>
</dbReference>
<dbReference type="PANTHER" id="PTHR20856">
    <property type="entry name" value="DNA-DIRECTED RNA POLYMERASE I SUBUNIT 2"/>
    <property type="match status" value="1"/>
</dbReference>
<keyword evidence="2 6" id="KW-0808">Transferase</keyword>
<evidence type="ECO:0000259" key="9">
    <source>
        <dbReference type="Pfam" id="PF00562"/>
    </source>
</evidence>
<dbReference type="GO" id="GO:0000428">
    <property type="term" value="C:DNA-directed RNA polymerase complex"/>
    <property type="evidence" value="ECO:0007669"/>
    <property type="project" value="UniProtKB-KW"/>
</dbReference>
<dbReference type="InterPro" id="IPR037033">
    <property type="entry name" value="DNA-dir_RNAP_su2_hyb_sf"/>
</dbReference>
<protein>
    <recommendedName>
        <fullName evidence="6 8">DNA-directed RNA polymerase subunit beta</fullName>
        <shortName evidence="6">RNAP subunit beta</shortName>
        <ecNumber evidence="6 8">2.7.7.6</ecNumber>
    </recommendedName>
    <alternativeName>
        <fullName evidence="6">RNA polymerase subunit beta</fullName>
    </alternativeName>
    <alternativeName>
        <fullName evidence="6">Transcriptase subunit beta</fullName>
    </alternativeName>
</protein>
<feature type="domain" description="DNA-directed RNA polymerase beta subunit external 1" evidence="14">
    <location>
        <begin position="535"/>
        <end position="602"/>
    </location>
</feature>
<feature type="domain" description="RNA polymerase Rpb2" evidence="11">
    <location>
        <begin position="292"/>
        <end position="398"/>
    </location>
</feature>
<evidence type="ECO:0000256" key="7">
    <source>
        <dbReference type="RuleBase" id="RU000434"/>
    </source>
</evidence>
<comment type="similarity">
    <text evidence="6 7">Belongs to the RNA polymerase beta chain family.</text>
</comment>
<feature type="domain" description="RNA polymerase Rpb2" evidence="10">
    <location>
        <begin position="1165"/>
        <end position="1239"/>
    </location>
</feature>
<proteinExistence type="inferred from homology"/>
<evidence type="ECO:0000313" key="15">
    <source>
        <dbReference type="EMBL" id="ALP70265.1"/>
    </source>
</evidence>
<evidence type="ECO:0000256" key="4">
    <source>
        <dbReference type="ARBA" id="ARBA00023163"/>
    </source>
</evidence>
<evidence type="ECO:0000259" key="10">
    <source>
        <dbReference type="Pfam" id="PF04560"/>
    </source>
</evidence>
<dbReference type="GeneID" id="75050352"/>
<dbReference type="EC" id="2.7.7.6" evidence="6 8"/>
<dbReference type="Pfam" id="PF10385">
    <property type="entry name" value="RNA_pol_Rpb2_45"/>
    <property type="match status" value="1"/>
</dbReference>
<name>A0A654M3A1_9FLAO</name>
<dbReference type="Gene3D" id="2.40.50.100">
    <property type="match status" value="1"/>
</dbReference>
<dbReference type="SUPFAM" id="SSF64484">
    <property type="entry name" value="beta and beta-prime subunits of DNA dependent RNA-polymerase"/>
    <property type="match status" value="1"/>
</dbReference>
<evidence type="ECO:0000256" key="5">
    <source>
        <dbReference type="ARBA" id="ARBA00048552"/>
    </source>
</evidence>
<dbReference type="RefSeq" id="WP_020931602.1">
    <property type="nucleotide sequence ID" value="NZ_CP013212.1"/>
</dbReference>
<dbReference type="Pfam" id="PF00562">
    <property type="entry name" value="RNA_pol_Rpb2_6"/>
    <property type="match status" value="1"/>
</dbReference>
<dbReference type="Gene3D" id="3.90.1100.10">
    <property type="match status" value="2"/>
</dbReference>
<dbReference type="InterPro" id="IPR007645">
    <property type="entry name" value="RNA_pol_Rpb2_3"/>
</dbReference>
<feature type="domain" description="DNA-directed RNA polymerase subunit 2 hybrid-binding" evidence="9">
    <location>
        <begin position="667"/>
        <end position="1163"/>
    </location>
</feature>
<dbReference type="HAMAP" id="MF_01321">
    <property type="entry name" value="RNApol_bact_RpoB"/>
    <property type="match status" value="1"/>
</dbReference>
<dbReference type="Proteomes" id="UP000055698">
    <property type="component" value="Chromosome"/>
</dbReference>
<accession>A0A654M3A1</accession>
<dbReference type="GO" id="GO:0003677">
    <property type="term" value="F:DNA binding"/>
    <property type="evidence" value="ECO:0007669"/>
    <property type="project" value="UniProtKB-UniRule"/>
</dbReference>
<dbReference type="InterPro" id="IPR007644">
    <property type="entry name" value="RNA_pol_bsu_protrusion"/>
</dbReference>